<evidence type="ECO:0000313" key="5">
    <source>
        <dbReference type="Proteomes" id="UP000007076"/>
    </source>
</evidence>
<keyword evidence="2" id="KW-0560">Oxidoreductase</keyword>
<evidence type="ECO:0000313" key="4">
    <source>
        <dbReference type="EMBL" id="BAJ31708.1"/>
    </source>
</evidence>
<dbReference type="SUPFAM" id="SSF50129">
    <property type="entry name" value="GroES-like"/>
    <property type="match status" value="1"/>
</dbReference>
<dbReference type="SUPFAM" id="SSF51735">
    <property type="entry name" value="NAD(P)-binding Rossmann-fold domains"/>
    <property type="match status" value="1"/>
</dbReference>
<dbReference type="InterPro" id="IPR020843">
    <property type="entry name" value="ER"/>
</dbReference>
<protein>
    <submittedName>
        <fullName evidence="4">Putative oxidoreductase</fullName>
    </submittedName>
</protein>
<dbReference type="Proteomes" id="UP000007076">
    <property type="component" value="Chromosome"/>
</dbReference>
<accession>E4N0M4</accession>
<name>E4N0M4_KITSK</name>
<dbReference type="Pfam" id="PF08240">
    <property type="entry name" value="ADH_N"/>
    <property type="match status" value="1"/>
</dbReference>
<dbReference type="InterPro" id="IPR013149">
    <property type="entry name" value="ADH-like_C"/>
</dbReference>
<proteinExistence type="predicted"/>
<gene>
    <name evidence="4" type="ordered locus">KSE_59380</name>
</gene>
<organism evidence="4 5">
    <name type="scientific">Kitasatospora setae (strain ATCC 33774 / DSM 43861 / JCM 3304 / KCC A-0304 / NBRC 14216 / KM-6054)</name>
    <name type="common">Streptomyces setae</name>
    <dbReference type="NCBI Taxonomy" id="452652"/>
    <lineage>
        <taxon>Bacteria</taxon>
        <taxon>Bacillati</taxon>
        <taxon>Actinomycetota</taxon>
        <taxon>Actinomycetes</taxon>
        <taxon>Kitasatosporales</taxon>
        <taxon>Streptomycetaceae</taxon>
        <taxon>Kitasatospora</taxon>
    </lineage>
</organism>
<dbReference type="GO" id="GO:0016651">
    <property type="term" value="F:oxidoreductase activity, acting on NAD(P)H"/>
    <property type="evidence" value="ECO:0007669"/>
    <property type="project" value="TreeGrafter"/>
</dbReference>
<dbReference type="GO" id="GO:0070402">
    <property type="term" value="F:NADPH binding"/>
    <property type="evidence" value="ECO:0007669"/>
    <property type="project" value="TreeGrafter"/>
</dbReference>
<reference evidence="4 5" key="1">
    <citation type="journal article" date="2010" name="DNA Res.">
        <title>Genome sequence of Kitasatospora setae NBRC 14216T: an evolutionary snapshot of the family Streptomycetaceae.</title>
        <authorList>
            <person name="Ichikawa N."/>
            <person name="Oguchi A."/>
            <person name="Ikeda H."/>
            <person name="Ishikawa J."/>
            <person name="Kitani S."/>
            <person name="Watanabe Y."/>
            <person name="Nakamura S."/>
            <person name="Katano Y."/>
            <person name="Kishi E."/>
            <person name="Sasagawa M."/>
            <person name="Ankai A."/>
            <person name="Fukui S."/>
            <person name="Hashimoto Y."/>
            <person name="Kamata S."/>
            <person name="Otoguro M."/>
            <person name="Tanikawa S."/>
            <person name="Nihira T."/>
            <person name="Horinouchi S."/>
            <person name="Ohnishi Y."/>
            <person name="Hayakawa M."/>
            <person name="Kuzuyama T."/>
            <person name="Arisawa A."/>
            <person name="Nomoto F."/>
            <person name="Miura H."/>
            <person name="Takahashi Y."/>
            <person name="Fujita N."/>
        </authorList>
    </citation>
    <scope>NUCLEOTIDE SEQUENCE [LARGE SCALE GENOMIC DNA]</scope>
    <source>
        <strain evidence="5">ATCC 33774 / DSM 43861 / JCM 3304 / KCC A-0304 / NBRC 14216 / KM-6054</strain>
    </source>
</reference>
<keyword evidence="1" id="KW-0521">NADP</keyword>
<dbReference type="PATRIC" id="fig|452652.3.peg.5946"/>
<sequence length="288" mass="29040">MPQTAPQATMRAVALDADGRLPVPRPFVAGFEAAGRIVAVGPGVERGRVGEPVAVLVGGGAHAEVVLAPAVLAVRAEGVDARTAAGFGWSTPTAYDLVHTVARIGPGDRVLIHGAAGAVGTMAAQFAAAAGAGRITGVAGNDERSHYARQFGFHRVVTRDAFPDALAGESFDAVLDPVGGATRVASLALLAPHGRLVAYGEIAGADPVRVSVGDLLASGRSLLTHNGDLLGRTHPARLAESARRALALVADGTVRVDVTAEHALADVGEAVAGLAAGRTLGKGIVRVR</sequence>
<evidence type="ECO:0000256" key="1">
    <source>
        <dbReference type="ARBA" id="ARBA00022857"/>
    </source>
</evidence>
<evidence type="ECO:0000259" key="3">
    <source>
        <dbReference type="SMART" id="SM00829"/>
    </source>
</evidence>
<dbReference type="InterPro" id="IPR011032">
    <property type="entry name" value="GroES-like_sf"/>
</dbReference>
<dbReference type="Gene3D" id="3.90.180.10">
    <property type="entry name" value="Medium-chain alcohol dehydrogenases, catalytic domain"/>
    <property type="match status" value="1"/>
</dbReference>
<dbReference type="Pfam" id="PF00107">
    <property type="entry name" value="ADH_zinc_N"/>
    <property type="match status" value="1"/>
</dbReference>
<dbReference type="KEGG" id="ksk:KSE_59380"/>
<dbReference type="InterPro" id="IPR036291">
    <property type="entry name" value="NAD(P)-bd_dom_sf"/>
</dbReference>
<dbReference type="HOGENOM" id="CLU_026673_3_1_11"/>
<dbReference type="eggNOG" id="COG0604">
    <property type="taxonomic scope" value="Bacteria"/>
</dbReference>
<dbReference type="InterPro" id="IPR013154">
    <property type="entry name" value="ADH-like_N"/>
</dbReference>
<dbReference type="AlphaFoldDB" id="E4N0M4"/>
<dbReference type="STRING" id="452652.KSE_59380"/>
<dbReference type="Gene3D" id="3.40.50.720">
    <property type="entry name" value="NAD(P)-binding Rossmann-like Domain"/>
    <property type="match status" value="1"/>
</dbReference>
<dbReference type="PANTHER" id="PTHR48106">
    <property type="entry name" value="QUINONE OXIDOREDUCTASE PIG3-RELATED"/>
    <property type="match status" value="1"/>
</dbReference>
<keyword evidence="5" id="KW-1185">Reference proteome</keyword>
<dbReference type="SMART" id="SM00829">
    <property type="entry name" value="PKS_ER"/>
    <property type="match status" value="1"/>
</dbReference>
<dbReference type="EMBL" id="AP010968">
    <property type="protein sequence ID" value="BAJ31708.1"/>
    <property type="molecule type" value="Genomic_DNA"/>
</dbReference>
<feature type="domain" description="Enoyl reductase (ER)" evidence="3">
    <location>
        <begin position="8"/>
        <end position="285"/>
    </location>
</feature>
<evidence type="ECO:0000256" key="2">
    <source>
        <dbReference type="ARBA" id="ARBA00023002"/>
    </source>
</evidence>